<comment type="caution">
    <text evidence="1">The sequence shown here is derived from an EMBL/GenBank/DDBJ whole genome shotgun (WGS) entry which is preliminary data.</text>
</comment>
<reference evidence="1" key="1">
    <citation type="submission" date="2021-02" db="EMBL/GenBank/DDBJ databases">
        <authorList>
            <consortium name="DOE Joint Genome Institute"/>
            <person name="Ahrendt S."/>
            <person name="Looney B.P."/>
            <person name="Miyauchi S."/>
            <person name="Morin E."/>
            <person name="Drula E."/>
            <person name="Courty P.E."/>
            <person name="Chicoki N."/>
            <person name="Fauchery L."/>
            <person name="Kohler A."/>
            <person name="Kuo A."/>
            <person name="Labutti K."/>
            <person name="Pangilinan J."/>
            <person name="Lipzen A."/>
            <person name="Riley R."/>
            <person name="Andreopoulos W."/>
            <person name="He G."/>
            <person name="Johnson J."/>
            <person name="Barry K.W."/>
            <person name="Grigoriev I.V."/>
            <person name="Nagy L."/>
            <person name="Hibbett D."/>
            <person name="Henrissat B."/>
            <person name="Matheny P.B."/>
            <person name="Labbe J."/>
            <person name="Martin F."/>
        </authorList>
    </citation>
    <scope>NUCLEOTIDE SEQUENCE</scope>
    <source>
        <strain evidence="1">FP105234-sp</strain>
    </source>
</reference>
<dbReference type="EMBL" id="MU275842">
    <property type="protein sequence ID" value="KAI0053014.1"/>
    <property type="molecule type" value="Genomic_DNA"/>
</dbReference>
<dbReference type="Proteomes" id="UP000814033">
    <property type="component" value="Unassembled WGS sequence"/>
</dbReference>
<gene>
    <name evidence="1" type="ORF">FA95DRAFT_1552904</name>
</gene>
<organism evidence="1 2">
    <name type="scientific">Auriscalpium vulgare</name>
    <dbReference type="NCBI Taxonomy" id="40419"/>
    <lineage>
        <taxon>Eukaryota</taxon>
        <taxon>Fungi</taxon>
        <taxon>Dikarya</taxon>
        <taxon>Basidiomycota</taxon>
        <taxon>Agaricomycotina</taxon>
        <taxon>Agaricomycetes</taxon>
        <taxon>Russulales</taxon>
        <taxon>Auriscalpiaceae</taxon>
        <taxon>Auriscalpium</taxon>
    </lineage>
</organism>
<proteinExistence type="predicted"/>
<reference evidence="1" key="2">
    <citation type="journal article" date="2022" name="New Phytol.">
        <title>Evolutionary transition to the ectomycorrhizal habit in the genomes of a hyperdiverse lineage of mushroom-forming fungi.</title>
        <authorList>
            <person name="Looney B."/>
            <person name="Miyauchi S."/>
            <person name="Morin E."/>
            <person name="Drula E."/>
            <person name="Courty P.E."/>
            <person name="Kohler A."/>
            <person name="Kuo A."/>
            <person name="LaButti K."/>
            <person name="Pangilinan J."/>
            <person name="Lipzen A."/>
            <person name="Riley R."/>
            <person name="Andreopoulos W."/>
            <person name="He G."/>
            <person name="Johnson J."/>
            <person name="Nolan M."/>
            <person name="Tritt A."/>
            <person name="Barry K.W."/>
            <person name="Grigoriev I.V."/>
            <person name="Nagy L.G."/>
            <person name="Hibbett D."/>
            <person name="Henrissat B."/>
            <person name="Matheny P.B."/>
            <person name="Labbe J."/>
            <person name="Martin F.M."/>
        </authorList>
    </citation>
    <scope>NUCLEOTIDE SEQUENCE</scope>
    <source>
        <strain evidence="1">FP105234-sp</strain>
    </source>
</reference>
<protein>
    <submittedName>
        <fullName evidence="1">ARM repeat-containing protein</fullName>
    </submittedName>
</protein>
<accession>A0ACB8S944</accession>
<name>A0ACB8S944_9AGAM</name>
<evidence type="ECO:0000313" key="1">
    <source>
        <dbReference type="EMBL" id="KAI0053014.1"/>
    </source>
</evidence>
<sequence length="1031" mass="115933">MLSKSRKLAQDVAPASPQELYSIVAGAVSQNPAEMQAASLRLKELLDLPGTLNALHQIAAERSFPLPIRKLSIIQIKNVVVNHWRSKRLIPEEERPGIRARCIGFLDEQDDTISRCNEVIVAKIARNDVPQKWPTLESDLMTPITTTLGTREVAPNSDPRETLVLHRALRLLNAVLKEFSGAKMMTNIKTLGELIARLHVILSDHYVKIAERLASSLSAATLSSPRTAEDLLFAHLLFKCIAKMATWVWPRLKDTKYISFQTWFMQAFQSSALQLKSLYEMRISLFNAVRLSGTRPDATATRSLDLLTRYVRTLGKFFRRVQQLNVNHFVELPFCDELVSYYWDKVVQANSTPELIADSPEAVFPVRFLVQGMVLFKESLAQWSPSRKVKSSSGSTLPKDFVENAVTFLVTRFMPLNPSDLEGWMNDPEDWVNVEDNDEVQWEFELRPCAERVLMTFSNQYSQYVTPLLVEAFTRVNAVHANDLSSVIQKEAVYTAVGRCANRLRDHVDFQSWLDLATQEAKNTSPDYLIIKRRIVWLIGRWIQEGCTAPTDVRLWQILVHLLTDKGTGTEVVRLTTATAIKQCVDVMLFDADVFAPFLGATVSELMQLIGEVESIETKGKLAACLNTVIERVEIRIVPFASIIASTLPQLWVATDEAQFKIHLLHVLTTLITALGEESAPFSSIVVPLIQESLSPAFSVQLDSDAIKLWTVALRNASTLEGVAGGPGLIDLFPLAISLLSQNLDLLGRITDVVESYFLLGANLLLQRYALELFTAILNPLKQAFPTNVKGLLIALEILFQLANPATYAEALYRSGLFAAMVKTLKDDKADVFVLLHHTLIFARIAVSDRQSFQDLMAATAVAQNISESQLWEVVLDQWWQRFDNLSEPRHRKLSAMGIASLVSTGRPEVLDRLHSEIFNLWMDVFAELKEVVEQKPDDDDDDDSTKLALYWDQPSNSYFNGTEDTVEYHRRKSAYDNDPTRTTLLSSFVAARLQEAEIACGGTQVMESRYLSKTDPIVLKQIMADVFGKR</sequence>
<evidence type="ECO:0000313" key="2">
    <source>
        <dbReference type="Proteomes" id="UP000814033"/>
    </source>
</evidence>
<keyword evidence="2" id="KW-1185">Reference proteome</keyword>